<dbReference type="Pfam" id="PF01169">
    <property type="entry name" value="GDT1"/>
    <property type="match status" value="2"/>
</dbReference>
<sequence length="188" mass="19515">MDALLAAFVAAGLAEWGDKTQLLVAALAIRYARPAPILAGVALAALIHALIAAVGGVLVHDFVTIRALSLLVGLSLLFAGIAGLVTRRTPRILVSERFGPFLAAFVCLFIAEFGDKTQFLTFSIAARFESLLLAAAGATAGVLAASIPAAVLGDGLARLVPLRAIRMTAAILFLLLAFIVAVNAWRLV</sequence>
<dbReference type="AlphaFoldDB" id="A0A4Y8ZVQ3"/>
<organism evidence="7 8">
    <name type="scientific">Sphingomonas parva</name>
    <dbReference type="NCBI Taxonomy" id="2555898"/>
    <lineage>
        <taxon>Bacteria</taxon>
        <taxon>Pseudomonadati</taxon>
        <taxon>Pseudomonadota</taxon>
        <taxon>Alphaproteobacteria</taxon>
        <taxon>Sphingomonadales</taxon>
        <taxon>Sphingomonadaceae</taxon>
        <taxon>Sphingomonas</taxon>
    </lineage>
</organism>
<comment type="caution">
    <text evidence="7">The sequence shown here is derived from an EMBL/GenBank/DDBJ whole genome shotgun (WGS) entry which is preliminary data.</text>
</comment>
<dbReference type="OrthoDB" id="7585760at2"/>
<evidence type="ECO:0000313" key="8">
    <source>
        <dbReference type="Proteomes" id="UP000298213"/>
    </source>
</evidence>
<dbReference type="PANTHER" id="PTHR12608">
    <property type="entry name" value="TRANSMEMBRANE PROTEIN HTP-1 RELATED"/>
    <property type="match status" value="1"/>
</dbReference>
<feature type="transmembrane region" description="Helical" evidence="6">
    <location>
        <begin position="67"/>
        <end position="86"/>
    </location>
</feature>
<feature type="transmembrane region" description="Helical" evidence="6">
    <location>
        <begin position="92"/>
        <end position="111"/>
    </location>
</feature>
<proteinExistence type="inferred from homology"/>
<evidence type="ECO:0000256" key="1">
    <source>
        <dbReference type="ARBA" id="ARBA00004141"/>
    </source>
</evidence>
<evidence type="ECO:0000256" key="4">
    <source>
        <dbReference type="ARBA" id="ARBA00022989"/>
    </source>
</evidence>
<gene>
    <name evidence="7" type="ORF">E2493_01780</name>
</gene>
<dbReference type="GO" id="GO:0046873">
    <property type="term" value="F:metal ion transmembrane transporter activity"/>
    <property type="evidence" value="ECO:0007669"/>
    <property type="project" value="InterPro"/>
</dbReference>
<evidence type="ECO:0000256" key="5">
    <source>
        <dbReference type="ARBA" id="ARBA00023136"/>
    </source>
</evidence>
<keyword evidence="4 6" id="KW-1133">Transmembrane helix</keyword>
<dbReference type="EMBL" id="SPDV01000002">
    <property type="protein sequence ID" value="TFI60004.1"/>
    <property type="molecule type" value="Genomic_DNA"/>
</dbReference>
<protein>
    <recommendedName>
        <fullName evidence="6">GDT1 family protein</fullName>
    </recommendedName>
</protein>
<dbReference type="PANTHER" id="PTHR12608:SF1">
    <property type="entry name" value="TRANSMEMBRANE PROTEIN 165"/>
    <property type="match status" value="1"/>
</dbReference>
<feature type="transmembrane region" description="Helical" evidence="6">
    <location>
        <begin position="131"/>
        <end position="152"/>
    </location>
</feature>
<name>A0A4Y8ZVQ3_9SPHN</name>
<reference evidence="7 8" key="1">
    <citation type="submission" date="2019-03" db="EMBL/GenBank/DDBJ databases">
        <title>Genome sequence of Sphingomonas sp. 17J27-24.</title>
        <authorList>
            <person name="Kim M."/>
            <person name="Maeng S."/>
            <person name="Sathiyaraj S."/>
        </authorList>
    </citation>
    <scope>NUCLEOTIDE SEQUENCE [LARGE SCALE GENOMIC DNA]</scope>
    <source>
        <strain evidence="7 8">17J27-24</strain>
    </source>
</reference>
<evidence type="ECO:0000256" key="3">
    <source>
        <dbReference type="ARBA" id="ARBA00022692"/>
    </source>
</evidence>
<comment type="similarity">
    <text evidence="2 6">Belongs to the GDT1 family.</text>
</comment>
<keyword evidence="8" id="KW-1185">Reference proteome</keyword>
<dbReference type="GO" id="GO:0016020">
    <property type="term" value="C:membrane"/>
    <property type="evidence" value="ECO:0007669"/>
    <property type="project" value="UniProtKB-SubCell"/>
</dbReference>
<accession>A0A4Y8ZVQ3</accession>
<comment type="subcellular location">
    <subcellularLocation>
        <location evidence="1 6">Membrane</location>
        <topology evidence="1 6">Multi-pass membrane protein</topology>
    </subcellularLocation>
</comment>
<keyword evidence="5 6" id="KW-0472">Membrane</keyword>
<keyword evidence="3 6" id="KW-0812">Transmembrane</keyword>
<feature type="transmembrane region" description="Helical" evidence="6">
    <location>
        <begin position="38"/>
        <end position="60"/>
    </location>
</feature>
<evidence type="ECO:0000313" key="7">
    <source>
        <dbReference type="EMBL" id="TFI60004.1"/>
    </source>
</evidence>
<evidence type="ECO:0000256" key="6">
    <source>
        <dbReference type="RuleBase" id="RU365102"/>
    </source>
</evidence>
<feature type="transmembrane region" description="Helical" evidence="6">
    <location>
        <begin position="164"/>
        <end position="185"/>
    </location>
</feature>
<dbReference type="RefSeq" id="WP_135083114.1">
    <property type="nucleotide sequence ID" value="NZ_SPDV01000002.1"/>
</dbReference>
<dbReference type="InterPro" id="IPR001727">
    <property type="entry name" value="GDT1-like"/>
</dbReference>
<evidence type="ECO:0000256" key="2">
    <source>
        <dbReference type="ARBA" id="ARBA00009190"/>
    </source>
</evidence>
<dbReference type="Proteomes" id="UP000298213">
    <property type="component" value="Unassembled WGS sequence"/>
</dbReference>